<feature type="binding site" evidence="7">
    <location>
        <position position="247"/>
    </location>
    <ligand>
        <name>NADP(+)</name>
        <dbReference type="ChEBI" id="CHEBI:58349"/>
    </ligand>
</feature>
<keyword evidence="4 7" id="KW-0521">NADP</keyword>
<comment type="pathway">
    <text evidence="1 7">Metabolic intermediate biosynthesis; chorismate biosynthesis; chorismate from D-erythrose 4-phosphate and phosphoenolpyruvate: step 4/7.</text>
</comment>
<feature type="binding site" evidence="7">
    <location>
        <position position="277"/>
    </location>
    <ligand>
        <name>shikimate</name>
        <dbReference type="ChEBI" id="CHEBI:36208"/>
    </ligand>
</feature>
<dbReference type="PATRIC" id="fig|1133569.4.peg.713"/>
<evidence type="ECO:0000256" key="3">
    <source>
        <dbReference type="ARBA" id="ARBA00022605"/>
    </source>
</evidence>
<feature type="domain" description="Shikimate dehydrogenase substrate binding N-terminal" evidence="8">
    <location>
        <begin position="29"/>
        <end position="109"/>
    </location>
</feature>
<evidence type="ECO:0000259" key="8">
    <source>
        <dbReference type="Pfam" id="PF08501"/>
    </source>
</evidence>
<dbReference type="CDD" id="cd01065">
    <property type="entry name" value="NAD_bind_Shikimate_DH"/>
    <property type="match status" value="1"/>
</dbReference>
<dbReference type="EMBL" id="AYYX01000019">
    <property type="protein sequence ID" value="KRM88873.1"/>
    <property type="molecule type" value="Genomic_DNA"/>
</dbReference>
<evidence type="ECO:0000256" key="1">
    <source>
        <dbReference type="ARBA" id="ARBA00004871"/>
    </source>
</evidence>
<feature type="domain" description="SDH C-terminal" evidence="9">
    <location>
        <begin position="270"/>
        <end position="300"/>
    </location>
</feature>
<dbReference type="InterPro" id="IPR013708">
    <property type="entry name" value="Shikimate_DH-bd_N"/>
</dbReference>
<dbReference type="STRING" id="1133569.FD21_GL000661"/>
<dbReference type="Gene3D" id="3.40.50.10860">
    <property type="entry name" value="Leucine Dehydrogenase, chain A, domain 1"/>
    <property type="match status" value="1"/>
</dbReference>
<keyword evidence="11" id="KW-1185">Reference proteome</keyword>
<comment type="function">
    <text evidence="7">Involved in the biosynthesis of the chorismate, which leads to the biosynthesis of aromatic amino acids. Catalyzes the reversible NADPH linked reduction of 3-dehydroshikimate (DHSA) to yield shikimate (SA).</text>
</comment>
<dbReference type="Pfam" id="PF08501">
    <property type="entry name" value="Shikimate_dh_N"/>
    <property type="match status" value="1"/>
</dbReference>
<reference evidence="10 11" key="1">
    <citation type="journal article" date="2015" name="Genome Announc.">
        <title>Expanding the biotechnology potential of lactobacilli through comparative genomics of 213 strains and associated genera.</title>
        <authorList>
            <person name="Sun Z."/>
            <person name="Harris H.M."/>
            <person name="McCann A."/>
            <person name="Guo C."/>
            <person name="Argimon S."/>
            <person name="Zhang W."/>
            <person name="Yang X."/>
            <person name="Jeffery I.B."/>
            <person name="Cooney J.C."/>
            <person name="Kagawa T.F."/>
            <person name="Liu W."/>
            <person name="Song Y."/>
            <person name="Salvetti E."/>
            <person name="Wrobel A."/>
            <person name="Rasinkangas P."/>
            <person name="Parkhill J."/>
            <person name="Rea M.C."/>
            <person name="O'Sullivan O."/>
            <person name="Ritari J."/>
            <person name="Douillard F.P."/>
            <person name="Paul Ross R."/>
            <person name="Yang R."/>
            <person name="Briner A.E."/>
            <person name="Felis G.E."/>
            <person name="de Vos W.M."/>
            <person name="Barrangou R."/>
            <person name="Klaenhammer T.R."/>
            <person name="Caufield P.W."/>
            <person name="Cui Y."/>
            <person name="Zhang H."/>
            <person name="O'Toole P.W."/>
        </authorList>
    </citation>
    <scope>NUCLEOTIDE SEQUENCE [LARGE SCALE GENOMIC DNA]</scope>
    <source>
        <strain evidence="10 11">DSM 20605</strain>
    </source>
</reference>
<evidence type="ECO:0000256" key="5">
    <source>
        <dbReference type="ARBA" id="ARBA00023002"/>
    </source>
</evidence>
<dbReference type="InterPro" id="IPR036291">
    <property type="entry name" value="NAD(P)-bd_dom_sf"/>
</dbReference>
<dbReference type="GO" id="GO:0009423">
    <property type="term" value="P:chorismate biosynthetic process"/>
    <property type="evidence" value="ECO:0007669"/>
    <property type="project" value="UniProtKB-UniRule"/>
</dbReference>
<feature type="binding site" evidence="7">
    <location>
        <position position="82"/>
    </location>
    <ligand>
        <name>shikimate</name>
        <dbReference type="ChEBI" id="CHEBI:36208"/>
    </ligand>
</feature>
<comment type="caution">
    <text evidence="7">Lacks conserved residue(s) required for the propagation of feature annotation.</text>
</comment>
<dbReference type="InterPro" id="IPR046346">
    <property type="entry name" value="Aminoacid_DH-like_N_sf"/>
</dbReference>
<proteinExistence type="inferred from homology"/>
<feature type="binding site" evidence="7">
    <location>
        <position position="249"/>
    </location>
    <ligand>
        <name>shikimate</name>
        <dbReference type="ChEBI" id="CHEBI:36208"/>
    </ligand>
</feature>
<comment type="catalytic activity">
    <reaction evidence="7">
        <text>shikimate + NADP(+) = 3-dehydroshikimate + NADPH + H(+)</text>
        <dbReference type="Rhea" id="RHEA:17737"/>
        <dbReference type="ChEBI" id="CHEBI:15378"/>
        <dbReference type="ChEBI" id="CHEBI:16630"/>
        <dbReference type="ChEBI" id="CHEBI:36208"/>
        <dbReference type="ChEBI" id="CHEBI:57783"/>
        <dbReference type="ChEBI" id="CHEBI:58349"/>
        <dbReference type="EC" id="1.1.1.25"/>
    </reaction>
</comment>
<evidence type="ECO:0000313" key="10">
    <source>
        <dbReference type="EMBL" id="KRM88873.1"/>
    </source>
</evidence>
<dbReference type="Gene3D" id="3.40.50.720">
    <property type="entry name" value="NAD(P)-binding Rossmann-like Domain"/>
    <property type="match status" value="1"/>
</dbReference>
<dbReference type="GO" id="GO:0009073">
    <property type="term" value="P:aromatic amino acid family biosynthetic process"/>
    <property type="evidence" value="ECO:0007669"/>
    <property type="project" value="UniProtKB-KW"/>
</dbReference>
<dbReference type="GO" id="GO:0008652">
    <property type="term" value="P:amino acid biosynthetic process"/>
    <property type="evidence" value="ECO:0007669"/>
    <property type="project" value="UniProtKB-KW"/>
</dbReference>
<feature type="binding site" evidence="7">
    <location>
        <position position="270"/>
    </location>
    <ligand>
        <name>NADP(+)</name>
        <dbReference type="ChEBI" id="CHEBI:58349"/>
    </ligand>
</feature>
<evidence type="ECO:0000313" key="11">
    <source>
        <dbReference type="Proteomes" id="UP000051576"/>
    </source>
</evidence>
<dbReference type="PANTHER" id="PTHR21089">
    <property type="entry name" value="SHIKIMATE DEHYDROGENASE"/>
    <property type="match status" value="1"/>
</dbReference>
<dbReference type="NCBIfam" id="TIGR00507">
    <property type="entry name" value="aroE"/>
    <property type="match status" value="1"/>
</dbReference>
<feature type="binding site" evidence="7">
    <location>
        <position position="107"/>
    </location>
    <ligand>
        <name>shikimate</name>
        <dbReference type="ChEBI" id="CHEBI:36208"/>
    </ligand>
</feature>
<dbReference type="PANTHER" id="PTHR21089:SF1">
    <property type="entry name" value="BIFUNCTIONAL 3-DEHYDROQUINATE DEHYDRATASE_SHIKIMATE DEHYDROGENASE, CHLOROPLASTIC"/>
    <property type="match status" value="1"/>
</dbReference>
<evidence type="ECO:0000256" key="2">
    <source>
        <dbReference type="ARBA" id="ARBA00012962"/>
    </source>
</evidence>
<dbReference type="InterPro" id="IPR022893">
    <property type="entry name" value="Shikimate_DH_fam"/>
</dbReference>
<dbReference type="eggNOG" id="COG0169">
    <property type="taxonomic scope" value="Bacteria"/>
</dbReference>
<dbReference type="GO" id="GO:0004764">
    <property type="term" value="F:shikimate 3-dehydrogenase (NADP+) activity"/>
    <property type="evidence" value="ECO:0007669"/>
    <property type="project" value="UniProtKB-UniRule"/>
</dbReference>
<sequence>MIANLKIKNLVIERKKMNFNGQTQLYGFLAHPARHSLSPLMHNLSFQARQLNACYLAFDLKPTAFDLSAANLKNFFAGFNLSMPYKKQIIPYLDELTPQAQRIMAVNTVKNQAGHLIGESTDGAGLFADLQEKNQKLAGKNLMVLGAGGAGRAIIAAAADYQVKKVFVCKRPNQTFLAIKQWLQKISQSTTTEYQLIDYADQAALKSCLQQSQILINATNVGMDGQALPLTSAILEQLKAEQFVYDIIYQPLKTPLLHLAAQKGCSYANGVGMLLWQGALAFEFWTGQSMPLHQVKTALLNEIRRRSS</sequence>
<feature type="binding site" evidence="7">
    <location>
        <begin position="36"/>
        <end position="38"/>
    </location>
    <ligand>
        <name>shikimate</name>
        <dbReference type="ChEBI" id="CHEBI:36208"/>
    </ligand>
</feature>
<name>A0A0R2CK14_9LACO</name>
<keyword evidence="3 7" id="KW-0028">Amino-acid biosynthesis</keyword>
<protein>
    <recommendedName>
        <fullName evidence="2 7">Shikimate dehydrogenase (NADP(+))</fullName>
        <shortName evidence="7">SDH</shortName>
        <ecNumber evidence="2 7">1.1.1.25</ecNumber>
    </recommendedName>
</protein>
<dbReference type="GO" id="GO:0050661">
    <property type="term" value="F:NADP binding"/>
    <property type="evidence" value="ECO:0007669"/>
    <property type="project" value="InterPro"/>
</dbReference>
<dbReference type="HAMAP" id="MF_00222">
    <property type="entry name" value="Shikimate_DH_AroE"/>
    <property type="match status" value="1"/>
</dbReference>
<dbReference type="Pfam" id="PF18317">
    <property type="entry name" value="SDH_C"/>
    <property type="match status" value="1"/>
</dbReference>
<feature type="binding site" evidence="7">
    <location>
        <position position="122"/>
    </location>
    <ligand>
        <name>shikimate</name>
        <dbReference type="ChEBI" id="CHEBI:36208"/>
    </ligand>
</feature>
<dbReference type="AlphaFoldDB" id="A0A0R2CK14"/>
<gene>
    <name evidence="7" type="primary">aroE</name>
    <name evidence="10" type="ORF">FD21_GL000661</name>
</gene>
<dbReference type="SUPFAM" id="SSF51735">
    <property type="entry name" value="NAD(P)-binding Rossmann-fold domains"/>
    <property type="match status" value="1"/>
</dbReference>
<keyword evidence="5 7" id="KW-0560">Oxidoreductase</keyword>
<accession>A0A0R2CK14</accession>
<keyword evidence="6 7" id="KW-0057">Aromatic amino acid biosynthesis</keyword>
<dbReference type="UniPathway" id="UPA00053">
    <property type="reaction ID" value="UER00087"/>
</dbReference>
<dbReference type="InterPro" id="IPR011342">
    <property type="entry name" value="Shikimate_DH"/>
</dbReference>
<evidence type="ECO:0000259" key="9">
    <source>
        <dbReference type="Pfam" id="PF18317"/>
    </source>
</evidence>
<evidence type="ECO:0000256" key="4">
    <source>
        <dbReference type="ARBA" id="ARBA00022857"/>
    </source>
</evidence>
<evidence type="ECO:0000256" key="6">
    <source>
        <dbReference type="ARBA" id="ARBA00023141"/>
    </source>
</evidence>
<feature type="binding site" evidence="7">
    <location>
        <begin position="146"/>
        <end position="150"/>
    </location>
    <ligand>
        <name>NADP(+)</name>
        <dbReference type="ChEBI" id="CHEBI:58349"/>
    </ligand>
</feature>
<comment type="similarity">
    <text evidence="7">Belongs to the shikimate dehydrogenase family.</text>
</comment>
<dbReference type="GO" id="GO:0019632">
    <property type="term" value="P:shikimate metabolic process"/>
    <property type="evidence" value="ECO:0007669"/>
    <property type="project" value="InterPro"/>
</dbReference>
<comment type="caution">
    <text evidence="10">The sequence shown here is derived from an EMBL/GenBank/DDBJ whole genome shotgun (WGS) entry which is preliminary data.</text>
</comment>
<dbReference type="InterPro" id="IPR041121">
    <property type="entry name" value="SDH_C"/>
</dbReference>
<dbReference type="EC" id="1.1.1.25" evidence="2 7"/>
<evidence type="ECO:0000256" key="7">
    <source>
        <dbReference type="HAMAP-Rule" id="MF_00222"/>
    </source>
</evidence>
<dbReference type="Proteomes" id="UP000051576">
    <property type="component" value="Unassembled WGS sequence"/>
</dbReference>
<comment type="subunit">
    <text evidence="7">Homodimer.</text>
</comment>
<dbReference type="SUPFAM" id="SSF53223">
    <property type="entry name" value="Aminoacid dehydrogenase-like, N-terminal domain"/>
    <property type="match status" value="1"/>
</dbReference>
<feature type="active site" description="Proton acceptor" evidence="7">
    <location>
        <position position="86"/>
    </location>
</feature>
<organism evidence="10 11">
    <name type="scientific">Liquorilactobacillus vini DSM 20605</name>
    <dbReference type="NCBI Taxonomy" id="1133569"/>
    <lineage>
        <taxon>Bacteria</taxon>
        <taxon>Bacillati</taxon>
        <taxon>Bacillota</taxon>
        <taxon>Bacilli</taxon>
        <taxon>Lactobacillales</taxon>
        <taxon>Lactobacillaceae</taxon>
        <taxon>Liquorilactobacillus</taxon>
    </lineage>
</organism>